<evidence type="ECO:0000256" key="1">
    <source>
        <dbReference type="ARBA" id="ARBA00008903"/>
    </source>
</evidence>
<accession>A0A0R3DW76</accession>
<dbReference type="STRING" id="989370.AOQ71_17705"/>
<dbReference type="Proteomes" id="UP000051936">
    <property type="component" value="Unassembled WGS sequence"/>
</dbReference>
<dbReference type="OrthoDB" id="9785971at2"/>
<comment type="similarity">
    <text evidence="1">Belongs to the ornithine cyclodeaminase/mu-crystallin family.</text>
</comment>
<reference evidence="2 3" key="1">
    <citation type="submission" date="2015-09" db="EMBL/GenBank/DDBJ databases">
        <title>Draft Genome Sequence of Bradyrhizobium manausense Strain BR 3351T, a Novel Symbiotic Nitrogen-Fixing Alphaproteobacterium Isolated from Brazilian Amazon Rain Forest.</title>
        <authorList>
            <person name="De Araujo J.L."/>
            <person name="Zilli J.E."/>
        </authorList>
    </citation>
    <scope>NUCLEOTIDE SEQUENCE [LARGE SCALE GENOMIC DNA]</scope>
    <source>
        <strain evidence="2 3">BR3351</strain>
    </source>
</reference>
<sequence>MNAELLYLSGEDIKNSRISSRQARDAIVAAFRDYAVGKAVALPKISIDTPSSWFSSMISVSQAYGIAATKWVAIASDKESMGRTRVNGLICVSDYKTGSPFAVLDGNYITLIRTAATSAAAASYLAPELPESIGLVGCGLQALSHLDAFVDLLPSLRKVYLFSRSSRSAEAVAAAAAEKHREPIITADPDMLVRKSDIVISMIPGASDLESFLDARLLKSSSFVSAIDGGRSWRSDTLTSFDRLVTDSLEQSLSPVDAAGRPLKHIVFNEDLRHLTSGSSESHLRKRTLFAFRGFAVADLALADLALRQARALGIGTTLPR</sequence>
<dbReference type="AlphaFoldDB" id="A0A0R3DW76"/>
<dbReference type="PANTHER" id="PTHR13812:SF19">
    <property type="entry name" value="KETIMINE REDUCTASE MU-CRYSTALLIN"/>
    <property type="match status" value="1"/>
</dbReference>
<evidence type="ECO:0000313" key="3">
    <source>
        <dbReference type="Proteomes" id="UP000051936"/>
    </source>
</evidence>
<proteinExistence type="inferred from homology"/>
<dbReference type="Gene3D" id="3.40.50.720">
    <property type="entry name" value="NAD(P)-binding Rossmann-like Domain"/>
    <property type="match status" value="1"/>
</dbReference>
<dbReference type="EMBL" id="LJYG01000077">
    <property type="protein sequence ID" value="KRQ11570.1"/>
    <property type="molecule type" value="Genomic_DNA"/>
</dbReference>
<evidence type="ECO:0000313" key="2">
    <source>
        <dbReference type="EMBL" id="KRQ11570.1"/>
    </source>
</evidence>
<dbReference type="InterPro" id="IPR023401">
    <property type="entry name" value="ODC_N"/>
</dbReference>
<evidence type="ECO:0008006" key="4">
    <source>
        <dbReference type="Google" id="ProtNLM"/>
    </source>
</evidence>
<dbReference type="RefSeq" id="WP_057748498.1">
    <property type="nucleotide sequence ID" value="NZ_LJYG01000077.1"/>
</dbReference>
<dbReference type="Gene3D" id="3.30.1780.10">
    <property type="entry name" value="ornithine cyclodeaminase, domain 1"/>
    <property type="match status" value="1"/>
</dbReference>
<gene>
    <name evidence="2" type="ORF">AOQ71_17705</name>
</gene>
<dbReference type="GO" id="GO:0005737">
    <property type="term" value="C:cytoplasm"/>
    <property type="evidence" value="ECO:0007669"/>
    <property type="project" value="TreeGrafter"/>
</dbReference>
<dbReference type="Pfam" id="PF02423">
    <property type="entry name" value="OCD_Mu_crystall"/>
    <property type="match status" value="1"/>
</dbReference>
<dbReference type="PIRSF" id="PIRSF001439">
    <property type="entry name" value="CryM"/>
    <property type="match status" value="1"/>
</dbReference>
<dbReference type="PANTHER" id="PTHR13812">
    <property type="entry name" value="KETIMINE REDUCTASE MU-CRYSTALLIN"/>
    <property type="match status" value="1"/>
</dbReference>
<dbReference type="InterPro" id="IPR036291">
    <property type="entry name" value="NAD(P)-bd_dom_sf"/>
</dbReference>
<comment type="caution">
    <text evidence="2">The sequence shown here is derived from an EMBL/GenBank/DDBJ whole genome shotgun (WGS) entry which is preliminary data.</text>
</comment>
<keyword evidence="3" id="KW-1185">Reference proteome</keyword>
<dbReference type="SUPFAM" id="SSF51735">
    <property type="entry name" value="NAD(P)-binding Rossmann-fold domains"/>
    <property type="match status" value="1"/>
</dbReference>
<organism evidence="2 3">
    <name type="scientific">Bradyrhizobium manausense</name>
    <dbReference type="NCBI Taxonomy" id="989370"/>
    <lineage>
        <taxon>Bacteria</taxon>
        <taxon>Pseudomonadati</taxon>
        <taxon>Pseudomonadota</taxon>
        <taxon>Alphaproteobacteria</taxon>
        <taxon>Hyphomicrobiales</taxon>
        <taxon>Nitrobacteraceae</taxon>
        <taxon>Bradyrhizobium</taxon>
    </lineage>
</organism>
<protein>
    <recommendedName>
        <fullName evidence="4">Ornithine cyclodeaminase</fullName>
    </recommendedName>
</protein>
<dbReference type="InterPro" id="IPR003462">
    <property type="entry name" value="ODC_Mu_crystall"/>
</dbReference>
<name>A0A0R3DW76_9BRAD</name>